<dbReference type="GO" id="GO:0071555">
    <property type="term" value="P:cell wall organization"/>
    <property type="evidence" value="ECO:0007669"/>
    <property type="project" value="UniProtKB-KW"/>
</dbReference>
<dbReference type="eggNOG" id="COG0744">
    <property type="taxonomic scope" value="Bacteria"/>
</dbReference>
<dbReference type="NCBIfam" id="TIGR02070">
    <property type="entry name" value="mono_pep_trsgly"/>
    <property type="match status" value="1"/>
</dbReference>
<dbReference type="SUPFAM" id="SSF53955">
    <property type="entry name" value="Lysozyme-like"/>
    <property type="match status" value="1"/>
</dbReference>
<evidence type="ECO:0000256" key="2">
    <source>
        <dbReference type="ARBA" id="ARBA00022519"/>
    </source>
</evidence>
<dbReference type="GO" id="GO:0016763">
    <property type="term" value="F:pentosyltransferase activity"/>
    <property type="evidence" value="ECO:0007669"/>
    <property type="project" value="InterPro"/>
</dbReference>
<feature type="region of interest" description="Disordered" evidence="12">
    <location>
        <begin position="1"/>
        <end position="49"/>
    </location>
</feature>
<keyword evidence="7 11" id="KW-0573">Peptidoglycan synthesis</keyword>
<dbReference type="InterPro" id="IPR036950">
    <property type="entry name" value="PBP_transglycosylase"/>
</dbReference>
<evidence type="ECO:0000256" key="4">
    <source>
        <dbReference type="ARBA" id="ARBA00022679"/>
    </source>
</evidence>
<evidence type="ECO:0000256" key="12">
    <source>
        <dbReference type="SAM" id="MobiDB-lite"/>
    </source>
</evidence>
<dbReference type="GO" id="GO:0008360">
    <property type="term" value="P:regulation of cell shape"/>
    <property type="evidence" value="ECO:0007669"/>
    <property type="project" value="UniProtKB-KW"/>
</dbReference>
<feature type="compositionally biased region" description="Basic and acidic residues" evidence="12">
    <location>
        <begin position="10"/>
        <end position="47"/>
    </location>
</feature>
<evidence type="ECO:0000256" key="5">
    <source>
        <dbReference type="ARBA" id="ARBA00022692"/>
    </source>
</evidence>
<evidence type="ECO:0000256" key="10">
    <source>
        <dbReference type="ARBA" id="ARBA00023316"/>
    </source>
</evidence>
<dbReference type="EC" id="2.4.99.28" evidence="11"/>
<dbReference type="GO" id="GO:0005886">
    <property type="term" value="C:plasma membrane"/>
    <property type="evidence" value="ECO:0007669"/>
    <property type="project" value="UniProtKB-SubCell"/>
</dbReference>
<dbReference type="InterPro" id="IPR023346">
    <property type="entry name" value="Lysozyme-like_dom_sf"/>
</dbReference>
<evidence type="ECO:0000256" key="11">
    <source>
        <dbReference type="HAMAP-Rule" id="MF_00766"/>
    </source>
</evidence>
<evidence type="ECO:0000256" key="1">
    <source>
        <dbReference type="ARBA" id="ARBA00022475"/>
    </source>
</evidence>
<evidence type="ECO:0000259" key="13">
    <source>
        <dbReference type="Pfam" id="PF00912"/>
    </source>
</evidence>
<dbReference type="GO" id="GO:0009274">
    <property type="term" value="C:peptidoglycan-based cell wall"/>
    <property type="evidence" value="ECO:0007669"/>
    <property type="project" value="InterPro"/>
</dbReference>
<keyword evidence="2 11" id="KW-0997">Cell inner membrane</keyword>
<protein>
    <recommendedName>
        <fullName evidence="11">Biosynthetic peptidoglycan transglycosylase</fullName>
        <ecNumber evidence="11">2.4.99.28</ecNumber>
    </recommendedName>
    <alternativeName>
        <fullName evidence="11">Glycan polymerase</fullName>
    </alternativeName>
    <alternativeName>
        <fullName evidence="11">Peptidoglycan glycosyltransferase MtgA</fullName>
        <shortName evidence="11">PGT</shortName>
    </alternativeName>
</protein>
<feature type="transmembrane region" description="Helical" evidence="11">
    <location>
        <begin position="90"/>
        <end position="112"/>
    </location>
</feature>
<dbReference type="Proteomes" id="UP000019460">
    <property type="component" value="Unassembled WGS sequence"/>
</dbReference>
<comment type="function">
    <text evidence="11">Peptidoglycan polymerase that catalyzes glycan chain elongation from lipid-linked precursors.</text>
</comment>
<evidence type="ECO:0000256" key="7">
    <source>
        <dbReference type="ARBA" id="ARBA00022984"/>
    </source>
</evidence>
<dbReference type="EMBL" id="AONC01000054">
    <property type="protein sequence ID" value="EXJ13891.1"/>
    <property type="molecule type" value="Genomic_DNA"/>
</dbReference>
<accession>W9VAH1</accession>
<comment type="caution">
    <text evidence="14">The sequence shown here is derived from an EMBL/GenBank/DDBJ whole genome shotgun (WGS) entry which is preliminary data.</text>
</comment>
<evidence type="ECO:0000313" key="15">
    <source>
        <dbReference type="Proteomes" id="UP000019460"/>
    </source>
</evidence>
<gene>
    <name evidence="11" type="primary">mtgA</name>
    <name evidence="14" type="ORF">D779_3198</name>
</gene>
<keyword evidence="1 11" id="KW-1003">Cell membrane</keyword>
<dbReference type="HAMAP" id="MF_00766">
    <property type="entry name" value="PGT_MtgA"/>
    <property type="match status" value="1"/>
</dbReference>
<keyword evidence="4 11" id="KW-0808">Transferase</keyword>
<dbReference type="STRING" id="1249627.D779_3198"/>
<dbReference type="PANTHER" id="PTHR30400:SF0">
    <property type="entry name" value="BIOSYNTHETIC PEPTIDOGLYCAN TRANSGLYCOSYLASE"/>
    <property type="match status" value="1"/>
</dbReference>
<comment type="pathway">
    <text evidence="11">Cell wall biogenesis; peptidoglycan biosynthesis.</text>
</comment>
<evidence type="ECO:0000256" key="8">
    <source>
        <dbReference type="ARBA" id="ARBA00022989"/>
    </source>
</evidence>
<keyword evidence="10 11" id="KW-0961">Cell wall biogenesis/degradation</keyword>
<reference evidence="14 15" key="1">
    <citation type="submission" date="2012-11" db="EMBL/GenBank/DDBJ databases">
        <title>Genome assembly of Thiorhodococcus sp. AK35.</title>
        <authorList>
            <person name="Nupur N."/>
            <person name="Khatri I."/>
            <person name="Subramanian S."/>
            <person name="Pinnaka A."/>
        </authorList>
    </citation>
    <scope>NUCLEOTIDE SEQUENCE [LARGE SCALE GENOMIC DNA]</scope>
    <source>
        <strain evidence="14 15">AK35</strain>
    </source>
</reference>
<dbReference type="UniPathway" id="UPA00219"/>
<dbReference type="InterPro" id="IPR011812">
    <property type="entry name" value="Pep_trsgly"/>
</dbReference>
<sequence length="313" mass="35214">MPIHDPPAADDDRSEPVPEPSDRTDSPESLDSHALPEPDDASVREPVVEAEAGACEEMPAAIQSSDGGASERPSRVLQAWPTLSVWLKRVLIGAAMLWMLGSLLLVGIFRWVDPPASAFMLQHAYNVWRLDQTGPYYRHVWIPWERIPATVRLAAIAGEDQRFPDHLGFDLIEIRHAVRDYVEGGRLRGASTISQQTAKNLFLWPGSGWLRKLAESWFTLAIELLWPKERILEVYLNIAQFSPSTYGIEATSRRYFGHSASELTAEESALLIGVLPAPGLYQLDRPSKRLAWKVSWILDQSRRLGGERYLNRL</sequence>
<comment type="catalytic activity">
    <reaction evidence="11">
        <text>[GlcNAc-(1-&gt;4)-Mur2Ac(oyl-L-Ala-gamma-D-Glu-L-Lys-D-Ala-D-Ala)](n)-di-trans,octa-cis-undecaprenyl diphosphate + beta-D-GlcNAc-(1-&gt;4)-Mur2Ac(oyl-L-Ala-gamma-D-Glu-L-Lys-D-Ala-D-Ala)-di-trans,octa-cis-undecaprenyl diphosphate = [GlcNAc-(1-&gt;4)-Mur2Ac(oyl-L-Ala-gamma-D-Glu-L-Lys-D-Ala-D-Ala)](n+1)-di-trans,octa-cis-undecaprenyl diphosphate + di-trans,octa-cis-undecaprenyl diphosphate + H(+)</text>
        <dbReference type="Rhea" id="RHEA:23708"/>
        <dbReference type="Rhea" id="RHEA-COMP:9602"/>
        <dbReference type="Rhea" id="RHEA-COMP:9603"/>
        <dbReference type="ChEBI" id="CHEBI:15378"/>
        <dbReference type="ChEBI" id="CHEBI:58405"/>
        <dbReference type="ChEBI" id="CHEBI:60033"/>
        <dbReference type="ChEBI" id="CHEBI:78435"/>
        <dbReference type="EC" id="2.4.99.28"/>
    </reaction>
</comment>
<keyword evidence="5 11" id="KW-0812">Transmembrane</keyword>
<keyword evidence="8 11" id="KW-1133">Transmembrane helix</keyword>
<dbReference type="AlphaFoldDB" id="W9VAH1"/>
<evidence type="ECO:0000256" key="3">
    <source>
        <dbReference type="ARBA" id="ARBA00022676"/>
    </source>
</evidence>
<dbReference type="InterPro" id="IPR001264">
    <property type="entry name" value="Glyco_trans_51"/>
</dbReference>
<dbReference type="GO" id="GO:0008955">
    <property type="term" value="F:peptidoglycan glycosyltransferase activity"/>
    <property type="evidence" value="ECO:0007669"/>
    <property type="project" value="UniProtKB-UniRule"/>
</dbReference>
<dbReference type="Pfam" id="PF00912">
    <property type="entry name" value="Transgly"/>
    <property type="match status" value="1"/>
</dbReference>
<evidence type="ECO:0000256" key="6">
    <source>
        <dbReference type="ARBA" id="ARBA00022960"/>
    </source>
</evidence>
<organism evidence="14 15">
    <name type="scientific">Imhoffiella purpurea</name>
    <dbReference type="NCBI Taxonomy" id="1249627"/>
    <lineage>
        <taxon>Bacteria</taxon>
        <taxon>Pseudomonadati</taxon>
        <taxon>Pseudomonadota</taxon>
        <taxon>Gammaproteobacteria</taxon>
        <taxon>Chromatiales</taxon>
        <taxon>Chromatiaceae</taxon>
        <taxon>Imhoffiella</taxon>
    </lineage>
</organism>
<comment type="subcellular location">
    <subcellularLocation>
        <location evidence="11">Cell inner membrane</location>
        <topology evidence="11">Single-pass membrane protein</topology>
    </subcellularLocation>
</comment>
<dbReference type="GO" id="GO:0009252">
    <property type="term" value="P:peptidoglycan biosynthetic process"/>
    <property type="evidence" value="ECO:0007669"/>
    <property type="project" value="UniProtKB-UniRule"/>
</dbReference>
<dbReference type="PANTHER" id="PTHR30400">
    <property type="entry name" value="MONOFUNCTIONAL BIOSYNTHETIC PEPTIDOGLYCAN TRANSGLYCOSYLASE"/>
    <property type="match status" value="1"/>
</dbReference>
<keyword evidence="3 11" id="KW-0328">Glycosyltransferase</keyword>
<feature type="domain" description="Glycosyl transferase family 51" evidence="13">
    <location>
        <begin position="137"/>
        <end position="300"/>
    </location>
</feature>
<keyword evidence="15" id="KW-1185">Reference proteome</keyword>
<comment type="similarity">
    <text evidence="11">Belongs to the glycosyltransferase 51 family.</text>
</comment>
<name>W9VAH1_9GAMM</name>
<dbReference type="PATRIC" id="fig|1249627.3.peg.3350"/>
<keyword evidence="6 11" id="KW-0133">Cell shape</keyword>
<evidence type="ECO:0000256" key="9">
    <source>
        <dbReference type="ARBA" id="ARBA00023136"/>
    </source>
</evidence>
<evidence type="ECO:0000313" key="14">
    <source>
        <dbReference type="EMBL" id="EXJ13891.1"/>
    </source>
</evidence>
<proteinExistence type="inferred from homology"/>
<keyword evidence="9 11" id="KW-0472">Membrane</keyword>
<dbReference type="Gene3D" id="1.10.3810.10">
    <property type="entry name" value="Biosynthetic peptidoglycan transglycosylase-like"/>
    <property type="match status" value="1"/>
</dbReference>